<dbReference type="PANTHER" id="PTHR44591">
    <property type="entry name" value="STRESS RESPONSE REGULATOR PROTEIN 1"/>
    <property type="match status" value="1"/>
</dbReference>
<dbReference type="SMART" id="SM00448">
    <property type="entry name" value="REC"/>
    <property type="match status" value="2"/>
</dbReference>
<feature type="domain" description="Response regulatory" evidence="3">
    <location>
        <begin position="4"/>
        <end position="118"/>
    </location>
</feature>
<dbReference type="Gene3D" id="3.40.50.2300">
    <property type="match status" value="2"/>
</dbReference>
<gene>
    <name evidence="4" type="ORF">HY912_09915</name>
</gene>
<dbReference type="PROSITE" id="PS50110">
    <property type="entry name" value="RESPONSE_REGULATORY"/>
    <property type="match status" value="2"/>
</dbReference>
<evidence type="ECO:0000259" key="3">
    <source>
        <dbReference type="PROSITE" id="PS50110"/>
    </source>
</evidence>
<name>A0A9D6V0G8_9BACT</name>
<evidence type="ECO:0000256" key="2">
    <source>
        <dbReference type="PROSITE-ProRule" id="PRU00169"/>
    </source>
</evidence>
<feature type="domain" description="Response regulatory" evidence="3">
    <location>
        <begin position="125"/>
        <end position="242"/>
    </location>
</feature>
<sequence length="254" mass="28472">MNGRVLLVDDNEDFLDSTKDVLEEEGYQISTASSGIEAIRQFNNNRFDVVVMDIKMPGLNGVETLALMKKHDPHVNVIMCTAYIVENLIREALEEGAYAVLNKPFEMDLLIRTIENARDRCHCGYILVADRDPKLCAQLEKVLTGKGHKAIVANDGREALLKARKHAFNLLLLDAKLPVVNCFEVYERIRRMRPDLFATIVTGFHDELDSDTQNKIRKANGITSLTKPLDLDQLLELLDSICTAGNVENMKTGG</sequence>
<feature type="modified residue" description="4-aspartylphosphate" evidence="2">
    <location>
        <position position="174"/>
    </location>
</feature>
<dbReference type="InterPro" id="IPR001789">
    <property type="entry name" value="Sig_transdc_resp-reg_receiver"/>
</dbReference>
<dbReference type="Proteomes" id="UP000807825">
    <property type="component" value="Unassembled WGS sequence"/>
</dbReference>
<organism evidence="4 5">
    <name type="scientific">Desulfomonile tiedjei</name>
    <dbReference type="NCBI Taxonomy" id="2358"/>
    <lineage>
        <taxon>Bacteria</taxon>
        <taxon>Pseudomonadati</taxon>
        <taxon>Thermodesulfobacteriota</taxon>
        <taxon>Desulfomonilia</taxon>
        <taxon>Desulfomonilales</taxon>
        <taxon>Desulfomonilaceae</taxon>
        <taxon>Desulfomonile</taxon>
    </lineage>
</organism>
<dbReference type="InterPro" id="IPR011006">
    <property type="entry name" value="CheY-like_superfamily"/>
</dbReference>
<proteinExistence type="predicted"/>
<evidence type="ECO:0000313" key="5">
    <source>
        <dbReference type="Proteomes" id="UP000807825"/>
    </source>
</evidence>
<evidence type="ECO:0000256" key="1">
    <source>
        <dbReference type="ARBA" id="ARBA00022553"/>
    </source>
</evidence>
<keyword evidence="1 2" id="KW-0597">Phosphoprotein</keyword>
<reference evidence="4" key="1">
    <citation type="submission" date="2020-07" db="EMBL/GenBank/DDBJ databases">
        <title>Huge and variable diversity of episymbiotic CPR bacteria and DPANN archaea in groundwater ecosystems.</title>
        <authorList>
            <person name="He C.Y."/>
            <person name="Keren R."/>
            <person name="Whittaker M."/>
            <person name="Farag I.F."/>
            <person name="Doudna J."/>
            <person name="Cate J.H.D."/>
            <person name="Banfield J.F."/>
        </authorList>
    </citation>
    <scope>NUCLEOTIDE SEQUENCE</scope>
    <source>
        <strain evidence="4">NC_groundwater_1664_Pr3_B-0.1um_52_9</strain>
    </source>
</reference>
<protein>
    <submittedName>
        <fullName evidence="4">Response regulator</fullName>
    </submittedName>
</protein>
<feature type="modified residue" description="4-aspartylphosphate" evidence="2">
    <location>
        <position position="53"/>
    </location>
</feature>
<dbReference type="GO" id="GO:0000160">
    <property type="term" value="P:phosphorelay signal transduction system"/>
    <property type="evidence" value="ECO:0007669"/>
    <property type="project" value="InterPro"/>
</dbReference>
<dbReference type="Pfam" id="PF00072">
    <property type="entry name" value="Response_reg"/>
    <property type="match status" value="2"/>
</dbReference>
<dbReference type="AlphaFoldDB" id="A0A9D6V0G8"/>
<dbReference type="PANTHER" id="PTHR44591:SF3">
    <property type="entry name" value="RESPONSE REGULATORY DOMAIN-CONTAINING PROTEIN"/>
    <property type="match status" value="1"/>
</dbReference>
<dbReference type="SUPFAM" id="SSF52172">
    <property type="entry name" value="CheY-like"/>
    <property type="match status" value="2"/>
</dbReference>
<accession>A0A9D6V0G8</accession>
<comment type="caution">
    <text evidence="4">The sequence shown here is derived from an EMBL/GenBank/DDBJ whole genome shotgun (WGS) entry which is preliminary data.</text>
</comment>
<dbReference type="CDD" id="cd00156">
    <property type="entry name" value="REC"/>
    <property type="match status" value="2"/>
</dbReference>
<dbReference type="InterPro" id="IPR050595">
    <property type="entry name" value="Bact_response_regulator"/>
</dbReference>
<evidence type="ECO:0000313" key="4">
    <source>
        <dbReference type="EMBL" id="MBI5249801.1"/>
    </source>
</evidence>
<dbReference type="EMBL" id="JACRDE010000265">
    <property type="protein sequence ID" value="MBI5249801.1"/>
    <property type="molecule type" value="Genomic_DNA"/>
</dbReference>